<evidence type="ECO:0000313" key="3">
    <source>
        <dbReference type="Proteomes" id="UP000274271"/>
    </source>
</evidence>
<dbReference type="InterPro" id="IPR002514">
    <property type="entry name" value="Transposase_8"/>
</dbReference>
<evidence type="ECO:0008006" key="4">
    <source>
        <dbReference type="Google" id="ProtNLM"/>
    </source>
</evidence>
<organism evidence="2 3">
    <name type="scientific">Larkinella knui</name>
    <dbReference type="NCBI Taxonomy" id="2025310"/>
    <lineage>
        <taxon>Bacteria</taxon>
        <taxon>Pseudomonadati</taxon>
        <taxon>Bacteroidota</taxon>
        <taxon>Cytophagia</taxon>
        <taxon>Cytophagales</taxon>
        <taxon>Spirosomataceae</taxon>
        <taxon>Larkinella</taxon>
    </lineage>
</organism>
<keyword evidence="1" id="KW-0175">Coiled coil</keyword>
<name>A0A3P1C8I6_9BACT</name>
<keyword evidence="3" id="KW-1185">Reference proteome</keyword>
<dbReference type="Pfam" id="PF01527">
    <property type="entry name" value="HTH_Tnp_1"/>
    <property type="match status" value="1"/>
</dbReference>
<accession>A0A3P1C8I6</accession>
<sequence>METFFRQIWETNSNLTMVKRRVYDEAFKGMAVELSYAKGSIQDAARELGIDPGRIRKWRQRHQKNDQTQPVNATLSDEQQQIRRLQRELREAQMERDILKKAVSIFSRNDGKYSDL</sequence>
<dbReference type="PANTHER" id="PTHR33215:SF13">
    <property type="entry name" value="PROTEIN DISTAL ANTENNA"/>
    <property type="match status" value="1"/>
</dbReference>
<dbReference type="EMBL" id="RQJP01000016">
    <property type="protein sequence ID" value="RRB09589.1"/>
    <property type="molecule type" value="Genomic_DNA"/>
</dbReference>
<dbReference type="InterPro" id="IPR051839">
    <property type="entry name" value="RD_transcriptional_regulator"/>
</dbReference>
<feature type="coiled-coil region" evidence="1">
    <location>
        <begin position="75"/>
        <end position="102"/>
    </location>
</feature>
<dbReference type="SUPFAM" id="SSF46689">
    <property type="entry name" value="Homeodomain-like"/>
    <property type="match status" value="1"/>
</dbReference>
<evidence type="ECO:0000256" key="1">
    <source>
        <dbReference type="SAM" id="Coils"/>
    </source>
</evidence>
<dbReference type="GO" id="GO:0004803">
    <property type="term" value="F:transposase activity"/>
    <property type="evidence" value="ECO:0007669"/>
    <property type="project" value="InterPro"/>
</dbReference>
<dbReference type="Proteomes" id="UP000274271">
    <property type="component" value="Unassembled WGS sequence"/>
</dbReference>
<dbReference type="OrthoDB" id="884299at2"/>
<dbReference type="AlphaFoldDB" id="A0A3P1C8I6"/>
<dbReference type="PANTHER" id="PTHR33215">
    <property type="entry name" value="PROTEIN DISTAL ANTENNA"/>
    <property type="match status" value="1"/>
</dbReference>
<reference evidence="2 3" key="1">
    <citation type="submission" date="2018-11" db="EMBL/GenBank/DDBJ databases">
        <authorList>
            <person name="Zhou Z."/>
            <person name="Wang G."/>
        </authorList>
    </citation>
    <scope>NUCLEOTIDE SEQUENCE [LARGE SCALE GENOMIC DNA]</scope>
    <source>
        <strain evidence="2 3">KCTC42998</strain>
    </source>
</reference>
<comment type="caution">
    <text evidence="2">The sequence shown here is derived from an EMBL/GenBank/DDBJ whole genome shotgun (WGS) entry which is preliminary data.</text>
</comment>
<protein>
    <recommendedName>
        <fullName evidence="4">Transposase</fullName>
    </recommendedName>
</protein>
<dbReference type="InterPro" id="IPR009057">
    <property type="entry name" value="Homeodomain-like_sf"/>
</dbReference>
<evidence type="ECO:0000313" key="2">
    <source>
        <dbReference type="EMBL" id="RRB09589.1"/>
    </source>
</evidence>
<dbReference type="Gene3D" id="1.10.10.60">
    <property type="entry name" value="Homeodomain-like"/>
    <property type="match status" value="1"/>
</dbReference>
<proteinExistence type="predicted"/>
<dbReference type="GO" id="GO:0003677">
    <property type="term" value="F:DNA binding"/>
    <property type="evidence" value="ECO:0007669"/>
    <property type="project" value="InterPro"/>
</dbReference>
<dbReference type="GO" id="GO:0006313">
    <property type="term" value="P:DNA transposition"/>
    <property type="evidence" value="ECO:0007669"/>
    <property type="project" value="InterPro"/>
</dbReference>
<gene>
    <name evidence="2" type="ORF">EHT87_31150</name>
</gene>